<dbReference type="PROSITE" id="PS51257">
    <property type="entry name" value="PROKAR_LIPOPROTEIN"/>
    <property type="match status" value="1"/>
</dbReference>
<accession>A0A917N363</accession>
<reference evidence="1" key="1">
    <citation type="journal article" date="2014" name="Int. J. Syst. Evol. Microbiol.">
        <title>Complete genome sequence of Corynebacterium casei LMG S-19264T (=DSM 44701T), isolated from a smear-ripened cheese.</title>
        <authorList>
            <consortium name="US DOE Joint Genome Institute (JGI-PGF)"/>
            <person name="Walter F."/>
            <person name="Albersmeier A."/>
            <person name="Kalinowski J."/>
            <person name="Ruckert C."/>
        </authorList>
    </citation>
    <scope>NUCLEOTIDE SEQUENCE</scope>
    <source>
        <strain evidence="1">CCM 8711</strain>
    </source>
</reference>
<organism evidence="1 2">
    <name type="scientific">Mucilaginibacter galii</name>
    <dbReference type="NCBI Taxonomy" id="2005073"/>
    <lineage>
        <taxon>Bacteria</taxon>
        <taxon>Pseudomonadati</taxon>
        <taxon>Bacteroidota</taxon>
        <taxon>Sphingobacteriia</taxon>
        <taxon>Sphingobacteriales</taxon>
        <taxon>Sphingobacteriaceae</taxon>
        <taxon>Mucilaginibacter</taxon>
    </lineage>
</organism>
<gene>
    <name evidence="1" type="ORF">GCM10011425_34010</name>
</gene>
<reference evidence="1" key="2">
    <citation type="submission" date="2020-09" db="EMBL/GenBank/DDBJ databases">
        <authorList>
            <person name="Sun Q."/>
            <person name="Sedlacek I."/>
        </authorList>
    </citation>
    <scope>NUCLEOTIDE SEQUENCE</scope>
    <source>
        <strain evidence="1">CCM 8711</strain>
    </source>
</reference>
<keyword evidence="2" id="KW-1185">Reference proteome</keyword>
<evidence type="ECO:0000313" key="1">
    <source>
        <dbReference type="EMBL" id="GGI52189.1"/>
    </source>
</evidence>
<name>A0A917N363_9SPHI</name>
<proteinExistence type="predicted"/>
<evidence type="ECO:0000313" key="2">
    <source>
        <dbReference type="Proteomes" id="UP000662074"/>
    </source>
</evidence>
<dbReference type="EMBL" id="BMDO01000011">
    <property type="protein sequence ID" value="GGI52189.1"/>
    <property type="molecule type" value="Genomic_DNA"/>
</dbReference>
<dbReference type="Proteomes" id="UP000662074">
    <property type="component" value="Unassembled WGS sequence"/>
</dbReference>
<comment type="caution">
    <text evidence="1">The sequence shown here is derived from an EMBL/GenBank/DDBJ whole genome shotgun (WGS) entry which is preliminary data.</text>
</comment>
<protein>
    <submittedName>
        <fullName evidence="1">Uncharacterized protein</fullName>
    </submittedName>
</protein>
<dbReference type="RefSeq" id="WP_188418306.1">
    <property type="nucleotide sequence ID" value="NZ_BMDO01000011.1"/>
</dbReference>
<sequence>MKPFLILTLCVLSTAIFQGCKKDSTDADTTTTTTETPILQAYIGGTVWTPDTLTTTLVHNAATSSKVLTCTGTKSQKRIVFSIKQSSAVNDSSFPVATYNVDGSSNVNMSYYTQQLTTAGLYDFVLYGTAQAGSGTITITSVDTANKTITGTYSFISSKLNYDAEGNYESITLAAITTGVFNAMPYTFASN</sequence>
<dbReference type="AlphaFoldDB" id="A0A917N363"/>